<keyword evidence="3 7" id="KW-0812">Transmembrane</keyword>
<evidence type="ECO:0000256" key="1">
    <source>
        <dbReference type="ARBA" id="ARBA00004167"/>
    </source>
</evidence>
<dbReference type="PIRSF" id="PIRSF005651">
    <property type="entry name" value="HflC"/>
    <property type="match status" value="1"/>
</dbReference>
<keyword evidence="9" id="KW-0645">Protease</keyword>
<feature type="transmembrane region" description="Helical" evidence="7">
    <location>
        <begin position="31"/>
        <end position="51"/>
    </location>
</feature>
<evidence type="ECO:0000256" key="2">
    <source>
        <dbReference type="ARBA" id="ARBA00007862"/>
    </source>
</evidence>
<keyword evidence="9" id="KW-0378">Hydrolase</keyword>
<dbReference type="Gene3D" id="3.30.479.30">
    <property type="entry name" value="Band 7 domain"/>
    <property type="match status" value="1"/>
</dbReference>
<evidence type="ECO:0000256" key="3">
    <source>
        <dbReference type="ARBA" id="ARBA00022692"/>
    </source>
</evidence>
<comment type="caution">
    <text evidence="9">The sequence shown here is derived from an EMBL/GenBank/DDBJ whole genome shotgun (WGS) entry which is preliminary data.</text>
</comment>
<sequence length="332" mass="36488">MKITALTPARDAPNAIQRRNVPPARLPGKRALRIGVAALLVMLAVLTASLLEVRAGNATVITRFGDPVRVLLTPGLAWRLPAPFESPLDVDLRIRSTSSGLQDVGTRDGLRVLVQAWVIWKVKSDDKDVLRFIRAVQNQPDEATRQIRTFIGSALETTASNYALSDIVNVDRKKIKIAQLEQQLQTQLKTQLLNSYGIDVIQTGIERLTLPAVTLNATVDRMRAERETIAAERTAEGKRLAAEIHSKADRDARILEADASVKAAAITAAAQRDAASIYGKAWRSDPQLYDLLRSLDTLRSVVNSSTRIVLRTDAAPFSTLVQEPAPLKEIKR</sequence>
<proteinExistence type="inferred from homology"/>
<dbReference type="Proteomes" id="UP000198760">
    <property type="component" value="Unassembled WGS sequence"/>
</dbReference>
<keyword evidence="5 7" id="KW-0472">Membrane</keyword>
<comment type="function">
    <text evidence="6">HflC and HflK could regulate a protease.</text>
</comment>
<reference evidence="11 12" key="1">
    <citation type="submission" date="2016-10" db="EMBL/GenBank/DDBJ databases">
        <authorList>
            <person name="Varghese N."/>
            <person name="Submissions S."/>
        </authorList>
    </citation>
    <scope>NUCLEOTIDE SEQUENCE [LARGE SCALE GENOMIC DNA]</scope>
    <source>
        <strain evidence="10 11">NFIX06</strain>
        <strain evidence="9 12">NFIX08</strain>
    </source>
</reference>
<dbReference type="GO" id="GO:0008233">
    <property type="term" value="F:peptidase activity"/>
    <property type="evidence" value="ECO:0007669"/>
    <property type="project" value="UniProtKB-KW"/>
</dbReference>
<dbReference type="InterPro" id="IPR036013">
    <property type="entry name" value="Band_7/SPFH_dom_sf"/>
</dbReference>
<protein>
    <recommendedName>
        <fullName evidence="6">Protein HflC</fullName>
    </recommendedName>
</protein>
<organism evidence="9 12">
    <name type="scientific">Kosakonia radicincitans</name>
    <dbReference type="NCBI Taxonomy" id="283686"/>
    <lineage>
        <taxon>Bacteria</taxon>
        <taxon>Pseudomonadati</taxon>
        <taxon>Pseudomonadota</taxon>
        <taxon>Gammaproteobacteria</taxon>
        <taxon>Enterobacterales</taxon>
        <taxon>Enterobacteriaceae</taxon>
        <taxon>Kosakonia</taxon>
    </lineage>
</organism>
<dbReference type="PANTHER" id="PTHR42911">
    <property type="entry name" value="MODULATOR OF FTSH PROTEASE HFLC"/>
    <property type="match status" value="1"/>
</dbReference>
<comment type="similarity">
    <text evidence="2 6">Belongs to the band 7/mec-2 family. HflC subfamily.</text>
</comment>
<evidence type="ECO:0000256" key="7">
    <source>
        <dbReference type="SAM" id="Phobius"/>
    </source>
</evidence>
<dbReference type="InterPro" id="IPR001107">
    <property type="entry name" value="Band_7"/>
</dbReference>
<accession>A0AAX2ELR2</accession>
<dbReference type="SMART" id="SM00244">
    <property type="entry name" value="PHB"/>
    <property type="match status" value="1"/>
</dbReference>
<evidence type="ECO:0000313" key="9">
    <source>
        <dbReference type="EMBL" id="SFQ97427.1"/>
    </source>
</evidence>
<evidence type="ECO:0000313" key="11">
    <source>
        <dbReference type="Proteomes" id="UP000198760"/>
    </source>
</evidence>
<dbReference type="PANTHER" id="PTHR42911:SF1">
    <property type="entry name" value="MODULATOR OF FTSH PROTEASE HFLC"/>
    <property type="match status" value="1"/>
</dbReference>
<gene>
    <name evidence="10" type="ORF">SAMN03159428_00385</name>
    <name evidence="9" type="ORF">SAMN03159514_00386</name>
</gene>
<keyword evidence="11" id="KW-1185">Reference proteome</keyword>
<dbReference type="AlphaFoldDB" id="A0AAX2ELR2"/>
<dbReference type="Pfam" id="PF01145">
    <property type="entry name" value="Band_7"/>
    <property type="match status" value="1"/>
</dbReference>
<evidence type="ECO:0000259" key="8">
    <source>
        <dbReference type="SMART" id="SM00244"/>
    </source>
</evidence>
<dbReference type="GO" id="GO:0016020">
    <property type="term" value="C:membrane"/>
    <property type="evidence" value="ECO:0007669"/>
    <property type="project" value="UniProtKB-SubCell"/>
</dbReference>
<dbReference type="SUPFAM" id="SSF117892">
    <property type="entry name" value="Band 7/SPFH domain"/>
    <property type="match status" value="1"/>
</dbReference>
<dbReference type="EMBL" id="FOYJ01000001">
    <property type="protein sequence ID" value="SFQ97427.1"/>
    <property type="molecule type" value="Genomic_DNA"/>
</dbReference>
<evidence type="ECO:0000256" key="5">
    <source>
        <dbReference type="ARBA" id="ARBA00023136"/>
    </source>
</evidence>
<name>A0AAX2ELR2_9ENTR</name>
<feature type="domain" description="Band 7" evidence="8">
    <location>
        <begin position="48"/>
        <end position="222"/>
    </location>
</feature>
<dbReference type="Proteomes" id="UP000199173">
    <property type="component" value="Unassembled WGS sequence"/>
</dbReference>
<keyword evidence="4 7" id="KW-1133">Transmembrane helix</keyword>
<dbReference type="GO" id="GO:0006508">
    <property type="term" value="P:proteolysis"/>
    <property type="evidence" value="ECO:0007669"/>
    <property type="project" value="UniProtKB-KW"/>
</dbReference>
<evidence type="ECO:0000256" key="4">
    <source>
        <dbReference type="ARBA" id="ARBA00022989"/>
    </source>
</evidence>
<dbReference type="InterPro" id="IPR010200">
    <property type="entry name" value="HflC"/>
</dbReference>
<evidence type="ECO:0000313" key="12">
    <source>
        <dbReference type="Proteomes" id="UP000199173"/>
    </source>
</evidence>
<dbReference type="EMBL" id="FPAV01000001">
    <property type="protein sequence ID" value="SFT40022.1"/>
    <property type="molecule type" value="Genomic_DNA"/>
</dbReference>
<evidence type="ECO:0000256" key="6">
    <source>
        <dbReference type="PIRNR" id="PIRNR005651"/>
    </source>
</evidence>
<dbReference type="RefSeq" id="WP_035887336.1">
    <property type="nucleotide sequence ID" value="NZ_CP065411.1"/>
</dbReference>
<comment type="subcellular location">
    <subcellularLocation>
        <location evidence="1">Membrane</location>
        <topology evidence="1">Single-pass membrane protein</topology>
    </subcellularLocation>
</comment>
<evidence type="ECO:0000313" key="10">
    <source>
        <dbReference type="EMBL" id="SFT40022.1"/>
    </source>
</evidence>